<dbReference type="InterPro" id="IPR008629">
    <property type="entry name" value="GUN4-like"/>
</dbReference>
<accession>A0A1Y9TM37</accession>
<gene>
    <name evidence="2" type="primary">ycf53</name>
</gene>
<keyword evidence="2" id="KW-0934">Plastid</keyword>
<organism evidence="2">
    <name type="scientific">Bulboplastis apyrenoidosa</name>
    <dbReference type="NCBI Taxonomy" id="1070855"/>
    <lineage>
        <taxon>Eukaryota</taxon>
        <taxon>Rhodophyta</taxon>
        <taxon>Rhodellophyceae</taxon>
        <taxon>Dixoniellales</taxon>
        <taxon>Dixoniellaceae</taxon>
        <taxon>Bulboplastis</taxon>
    </lineage>
</organism>
<dbReference type="SUPFAM" id="SSF48371">
    <property type="entry name" value="ARM repeat"/>
    <property type="match status" value="1"/>
</dbReference>
<dbReference type="InterPro" id="IPR037215">
    <property type="entry name" value="GUN4-like_sf"/>
</dbReference>
<dbReference type="EMBL" id="KY709209">
    <property type="protein sequence ID" value="ARO90695.1"/>
    <property type="molecule type" value="Genomic_DNA"/>
</dbReference>
<dbReference type="RefSeq" id="YP_009370206.1">
    <property type="nucleotide sequence ID" value="NC_034787.1"/>
</dbReference>
<protein>
    <submittedName>
        <fullName evidence="2">Conserved hypothetical plastid protein</fullName>
    </submittedName>
</protein>
<geneLocation type="chloroplast" evidence="2"/>
<evidence type="ECO:0000259" key="1">
    <source>
        <dbReference type="Pfam" id="PF05419"/>
    </source>
</evidence>
<dbReference type="SUPFAM" id="SSF140869">
    <property type="entry name" value="GUN4-like"/>
    <property type="match status" value="1"/>
</dbReference>
<reference evidence="2" key="1">
    <citation type="submission" date="2017-03" db="EMBL/GenBank/DDBJ databases">
        <title>The new red algal subphylum Proteorhodophytina comprises the largest and most divergent plastid genomes known.</title>
        <authorList>
            <person name="Munoz-Gomez S.A."/>
            <person name="Mejia-Franco F.G."/>
            <person name="Durnin K."/>
            <person name="Morgan C."/>
            <person name="Grisdale C.J."/>
            <person name="Archibald J.M."/>
            <person name="Slamovits C.H."/>
        </authorList>
    </citation>
    <scope>NUCLEOTIDE SEQUENCE</scope>
    <source>
        <strain evidence="2">NIES-2742</strain>
    </source>
</reference>
<evidence type="ECO:0000313" key="2">
    <source>
        <dbReference type="EMBL" id="ARO90695.1"/>
    </source>
</evidence>
<dbReference type="AlphaFoldDB" id="A0A1Y9TM37"/>
<dbReference type="GeneID" id="32887398"/>
<dbReference type="PANTHER" id="PTHR34800">
    <property type="entry name" value="TETRAPYRROLE-BINDING PROTEIN, CHLOROPLASTIC"/>
    <property type="match status" value="1"/>
</dbReference>
<dbReference type="Gene3D" id="1.10.10.1770">
    <property type="entry name" value="Gun4-like"/>
    <property type="match status" value="1"/>
</dbReference>
<sequence>MLKLSPKLLYLIKYIKSRESNSINKQLQLIDEIAQENSSSLEGLLYILQISYKSNTLKPNCIYGYIYQTLYKSEYIYVANILKRQFPLGIVKFNSSYDINYDKLHLLLIEQKFQEADKLTQNKLCKLANIPNQNRTWLYFTDIKKLPGQDLQHIDQLWNIYSKGKFGFSIQKKIWLQSNKDWNQLWINLGWQINNKLCRYPSEFIWEINAPNGHLPLFNQLRGVRSLEYLFDHPAWLS</sequence>
<dbReference type="Gene3D" id="1.25.40.620">
    <property type="match status" value="1"/>
</dbReference>
<dbReference type="CDD" id="cd16383">
    <property type="entry name" value="GUN4"/>
    <property type="match status" value="1"/>
</dbReference>
<keyword evidence="2" id="KW-0150">Chloroplast</keyword>
<dbReference type="PANTHER" id="PTHR34800:SF1">
    <property type="entry name" value="TETRAPYRROLE-BINDING PROTEIN, CHLOROPLASTIC"/>
    <property type="match status" value="1"/>
</dbReference>
<dbReference type="GO" id="GO:0046906">
    <property type="term" value="F:tetrapyrrole binding"/>
    <property type="evidence" value="ECO:0007669"/>
    <property type="project" value="TreeGrafter"/>
</dbReference>
<dbReference type="Pfam" id="PF05419">
    <property type="entry name" value="GUN4"/>
    <property type="match status" value="1"/>
</dbReference>
<name>A0A1Y9TM37_9RHOD</name>
<proteinExistence type="predicted"/>
<dbReference type="InterPro" id="IPR016024">
    <property type="entry name" value="ARM-type_fold"/>
</dbReference>
<feature type="domain" description="GUN4-like" evidence="1">
    <location>
        <begin position="95"/>
        <end position="234"/>
    </location>
</feature>